<comment type="cofactor">
    <cofactor evidence="1">
        <name>Mn(2+)</name>
        <dbReference type="ChEBI" id="CHEBI:29035"/>
    </cofactor>
</comment>
<dbReference type="Proteomes" id="UP000694941">
    <property type="component" value="Unplaced"/>
</dbReference>
<dbReference type="SUPFAM" id="SSF81301">
    <property type="entry name" value="Nucleotidyltransferase"/>
    <property type="match status" value="1"/>
</dbReference>
<name>A0ABM1SF88_LIMPO</name>
<dbReference type="Pfam" id="PF22600">
    <property type="entry name" value="MTPAP-like_central"/>
    <property type="match status" value="1"/>
</dbReference>
<dbReference type="SUPFAM" id="SSF81631">
    <property type="entry name" value="PAP/OAS1 substrate-binding domain"/>
    <property type="match status" value="1"/>
</dbReference>
<dbReference type="Pfam" id="PF03828">
    <property type="entry name" value="PAP_assoc"/>
    <property type="match status" value="1"/>
</dbReference>
<organism evidence="11 12">
    <name type="scientific">Limulus polyphemus</name>
    <name type="common">Atlantic horseshoe crab</name>
    <dbReference type="NCBI Taxonomy" id="6850"/>
    <lineage>
        <taxon>Eukaryota</taxon>
        <taxon>Metazoa</taxon>
        <taxon>Ecdysozoa</taxon>
        <taxon>Arthropoda</taxon>
        <taxon>Chelicerata</taxon>
        <taxon>Merostomata</taxon>
        <taxon>Xiphosura</taxon>
        <taxon>Limulidae</taxon>
        <taxon>Limulus</taxon>
    </lineage>
</organism>
<evidence type="ECO:0000256" key="2">
    <source>
        <dbReference type="ARBA" id="ARBA00001946"/>
    </source>
</evidence>
<evidence type="ECO:0000313" key="11">
    <source>
        <dbReference type="Proteomes" id="UP000694941"/>
    </source>
</evidence>
<keyword evidence="7" id="KW-0460">Magnesium</keyword>
<evidence type="ECO:0000256" key="7">
    <source>
        <dbReference type="ARBA" id="ARBA00022842"/>
    </source>
</evidence>
<dbReference type="RefSeq" id="XP_022242293.1">
    <property type="nucleotide sequence ID" value="XM_022386585.1"/>
</dbReference>
<dbReference type="Gene3D" id="1.10.1410.10">
    <property type="match status" value="1"/>
</dbReference>
<dbReference type="InterPro" id="IPR054708">
    <property type="entry name" value="MTPAP-like_central"/>
</dbReference>
<evidence type="ECO:0000256" key="8">
    <source>
        <dbReference type="ARBA" id="ARBA00038491"/>
    </source>
</evidence>
<evidence type="ECO:0000256" key="6">
    <source>
        <dbReference type="ARBA" id="ARBA00022723"/>
    </source>
</evidence>
<evidence type="ECO:0000259" key="10">
    <source>
        <dbReference type="Pfam" id="PF22600"/>
    </source>
</evidence>
<evidence type="ECO:0000256" key="4">
    <source>
        <dbReference type="ARBA" id="ARBA00022490"/>
    </source>
</evidence>
<evidence type="ECO:0000256" key="5">
    <source>
        <dbReference type="ARBA" id="ARBA00022679"/>
    </source>
</evidence>
<evidence type="ECO:0000313" key="12">
    <source>
        <dbReference type="RefSeq" id="XP_022242293.1"/>
    </source>
</evidence>
<gene>
    <name evidence="12" type="primary">LOC106459992</name>
</gene>
<evidence type="ECO:0000256" key="1">
    <source>
        <dbReference type="ARBA" id="ARBA00001936"/>
    </source>
</evidence>
<evidence type="ECO:0000259" key="9">
    <source>
        <dbReference type="Pfam" id="PF03828"/>
    </source>
</evidence>
<comment type="cofactor">
    <cofactor evidence="2">
        <name>Mg(2+)</name>
        <dbReference type="ChEBI" id="CHEBI:18420"/>
    </cofactor>
</comment>
<dbReference type="InterPro" id="IPR002058">
    <property type="entry name" value="PAP_assoc"/>
</dbReference>
<dbReference type="InterPro" id="IPR043519">
    <property type="entry name" value="NT_sf"/>
</dbReference>
<sequence>MMNNQHHVSHYVPTINYLNHTPRRILHSKRNHDLCPTPKSRRINMLAEDERYCSKTVFPGKGIKRHLEVPSIPSTSYGNNESLDLCPKRKFSLPKNISNHLHYPELENGKRWDKLSKQVWDHFVNNKQSEEKYRIKMDLKDNFMNLLQHKLPNLDFESFVVGSSVSGLGSNKSDMDVCLVLPDEEVEQTDTLCILMQILRKIRDHHFIKKPQVIKAKVPILKFTDRISGVEVDLNINNTIGVRNTQLLNCYSRMDWRVKPLVLIIKRWAKDNDINDAKNRTLSSYSLVLMLIHYLQYGCGTPVLPCLQSIVKDKFLLYTSVRSLKMQEEIPKWNSRNNQSLAELFVGFLDYYSYKFDFSKKAISVRLGCTLPKRVVMNNISPKNNAGQWKFICIEEPFDQTNTARSVYIQQAFNKILNVFRTGLQMILKRKDISSLIDL</sequence>
<feature type="domain" description="Poly(A) RNA polymerase mitochondrial-like central palm" evidence="10">
    <location>
        <begin position="115"/>
        <end position="253"/>
    </location>
</feature>
<comment type="subcellular location">
    <subcellularLocation>
        <location evidence="3">Cytoplasm</location>
    </subcellularLocation>
</comment>
<comment type="similarity">
    <text evidence="8">Belongs to the DNA polymerase type-B-like family. GLD2 subfamily.</text>
</comment>
<evidence type="ECO:0000256" key="3">
    <source>
        <dbReference type="ARBA" id="ARBA00004496"/>
    </source>
</evidence>
<keyword evidence="11" id="KW-1185">Reference proteome</keyword>
<accession>A0ABM1SF88</accession>
<keyword evidence="6" id="KW-0479">Metal-binding</keyword>
<protein>
    <submittedName>
        <fullName evidence="12">Poly(A) RNA polymerase gld-2 homolog A-like</fullName>
    </submittedName>
</protein>
<dbReference type="GeneID" id="106459992"/>
<reference evidence="12" key="1">
    <citation type="submission" date="2025-08" db="UniProtKB">
        <authorList>
            <consortium name="RefSeq"/>
        </authorList>
    </citation>
    <scope>IDENTIFICATION</scope>
    <source>
        <tissue evidence="12">Muscle</tissue>
    </source>
</reference>
<keyword evidence="5" id="KW-0808">Transferase</keyword>
<dbReference type="Gene3D" id="3.30.460.10">
    <property type="entry name" value="Beta Polymerase, domain 2"/>
    <property type="match status" value="1"/>
</dbReference>
<feature type="domain" description="PAP-associated" evidence="9">
    <location>
        <begin position="340"/>
        <end position="402"/>
    </location>
</feature>
<keyword evidence="4" id="KW-0963">Cytoplasm</keyword>
<dbReference type="CDD" id="cd05402">
    <property type="entry name" value="NT_PAP_TUTase"/>
    <property type="match status" value="1"/>
</dbReference>
<dbReference type="PANTHER" id="PTHR12271">
    <property type="entry name" value="POLY A POLYMERASE CID PAP -RELATED"/>
    <property type="match status" value="1"/>
</dbReference>
<dbReference type="PANTHER" id="PTHR12271:SF40">
    <property type="entry name" value="POLY(A) RNA POLYMERASE GLD2"/>
    <property type="match status" value="1"/>
</dbReference>
<proteinExistence type="inferred from homology"/>